<feature type="domain" description="ABC transporter" evidence="9">
    <location>
        <begin position="5"/>
        <end position="243"/>
    </location>
</feature>
<dbReference type="FunFam" id="3.40.50.300:FF:000134">
    <property type="entry name" value="Iron-enterobactin ABC transporter ATP-binding protein"/>
    <property type="match status" value="1"/>
</dbReference>
<evidence type="ECO:0000259" key="9">
    <source>
        <dbReference type="PROSITE" id="PS50893"/>
    </source>
</evidence>
<dbReference type="InterPro" id="IPR003593">
    <property type="entry name" value="AAA+_ATPase"/>
</dbReference>
<dbReference type="InterPro" id="IPR003439">
    <property type="entry name" value="ABC_transporter-like_ATP-bd"/>
</dbReference>
<dbReference type="PANTHER" id="PTHR42734:SF19">
    <property type="entry name" value="IRON COMPOUNDS ABC TRANSPORTER, ATP-BINDING PROTEIN"/>
    <property type="match status" value="1"/>
</dbReference>
<dbReference type="RefSeq" id="WP_214418976.1">
    <property type="nucleotide sequence ID" value="NZ_CP075546.1"/>
</dbReference>
<keyword evidence="1" id="KW-0813">Transport</keyword>
<dbReference type="Pfam" id="PF00005">
    <property type="entry name" value="ABC_tran"/>
    <property type="match status" value="1"/>
</dbReference>
<dbReference type="SUPFAM" id="SSF52540">
    <property type="entry name" value="P-loop containing nucleoside triphosphate hydrolases"/>
    <property type="match status" value="1"/>
</dbReference>
<reference evidence="10 11" key="1">
    <citation type="submission" date="2021-05" db="EMBL/GenBank/DDBJ databases">
        <title>A novel Methanospirillum isolate from a pyrite-forming mixed culture.</title>
        <authorList>
            <person name="Bunk B."/>
            <person name="Sproer C."/>
            <person name="Spring S."/>
            <person name="Pester M."/>
        </authorList>
    </citation>
    <scope>NUCLEOTIDE SEQUENCE [LARGE SCALE GENOMIC DNA]</scope>
    <source>
        <strain evidence="10 11">J.3.6.1-F.2.7.3</strain>
    </source>
</reference>
<dbReference type="GO" id="GO:0015420">
    <property type="term" value="F:ABC-type vitamin B12 transporter activity"/>
    <property type="evidence" value="ECO:0007669"/>
    <property type="project" value="UniProtKB-EC"/>
</dbReference>
<keyword evidence="11" id="KW-1185">Reference proteome</keyword>
<evidence type="ECO:0000256" key="6">
    <source>
        <dbReference type="ARBA" id="ARBA00066387"/>
    </source>
</evidence>
<dbReference type="PANTHER" id="PTHR42734">
    <property type="entry name" value="METAL TRANSPORT SYSTEM ATP-BINDING PROTEIN TM_0124-RELATED"/>
    <property type="match status" value="1"/>
</dbReference>
<dbReference type="CDD" id="cd03214">
    <property type="entry name" value="ABC_Iron-Siderophores_B12_Hemin"/>
    <property type="match status" value="1"/>
</dbReference>
<evidence type="ECO:0000256" key="1">
    <source>
        <dbReference type="ARBA" id="ARBA00022448"/>
    </source>
</evidence>
<dbReference type="PROSITE" id="PS50893">
    <property type="entry name" value="ABC_TRANSPORTER_2"/>
    <property type="match status" value="1"/>
</dbReference>
<dbReference type="GO" id="GO:0016887">
    <property type="term" value="F:ATP hydrolysis activity"/>
    <property type="evidence" value="ECO:0007669"/>
    <property type="project" value="InterPro"/>
</dbReference>
<dbReference type="Proteomes" id="UP000680656">
    <property type="component" value="Chromosome"/>
</dbReference>
<dbReference type="EMBL" id="CP075546">
    <property type="protein sequence ID" value="QVV88159.1"/>
    <property type="molecule type" value="Genomic_DNA"/>
</dbReference>
<evidence type="ECO:0000256" key="5">
    <source>
        <dbReference type="ARBA" id="ARBA00058960"/>
    </source>
</evidence>
<comment type="catalytic activity">
    <reaction evidence="4">
        <text>an R-cob(III)alamin(out) + ATP + H2O = an R-cob(III)alamin(in) + ADP + phosphate + H(+)</text>
        <dbReference type="Rhea" id="RHEA:17873"/>
        <dbReference type="ChEBI" id="CHEBI:15377"/>
        <dbReference type="ChEBI" id="CHEBI:15378"/>
        <dbReference type="ChEBI" id="CHEBI:30616"/>
        <dbReference type="ChEBI" id="CHEBI:43474"/>
        <dbReference type="ChEBI" id="CHEBI:140785"/>
        <dbReference type="ChEBI" id="CHEBI:456216"/>
        <dbReference type="EC" id="7.6.2.8"/>
    </reaction>
</comment>
<dbReference type="KEGG" id="mrtj:KHC33_12560"/>
<accession>A0A8E7AXN5</accession>
<dbReference type="SMART" id="SM00382">
    <property type="entry name" value="AAA"/>
    <property type="match status" value="1"/>
</dbReference>
<organism evidence="10 11">
    <name type="scientific">Methanospirillum purgamenti</name>
    <dbReference type="NCBI Taxonomy" id="2834276"/>
    <lineage>
        <taxon>Archaea</taxon>
        <taxon>Methanobacteriati</taxon>
        <taxon>Methanobacteriota</taxon>
        <taxon>Stenosarchaea group</taxon>
        <taxon>Methanomicrobia</taxon>
        <taxon>Methanomicrobiales</taxon>
        <taxon>Methanospirillaceae</taxon>
        <taxon>Methanospirillum</taxon>
    </lineage>
</organism>
<dbReference type="GeneID" id="65098030"/>
<keyword evidence="2" id="KW-0547">Nucleotide-binding</keyword>
<evidence type="ECO:0000256" key="8">
    <source>
        <dbReference type="ARBA" id="ARBA00077139"/>
    </source>
</evidence>
<dbReference type="InterPro" id="IPR027417">
    <property type="entry name" value="P-loop_NTPase"/>
</dbReference>
<dbReference type="GO" id="GO:0005524">
    <property type="term" value="F:ATP binding"/>
    <property type="evidence" value="ECO:0007669"/>
    <property type="project" value="UniProtKB-KW"/>
</dbReference>
<dbReference type="InterPro" id="IPR050153">
    <property type="entry name" value="Metal_Ion_Import_ABC"/>
</dbReference>
<gene>
    <name evidence="10" type="ORF">KHC33_12560</name>
</gene>
<sequence>MNHPLLIRDLTFRYNHKDPEPVFSSVSLHLSEGEIFCLIGPNGTGKSTLIKCIAGLLSFESGEVLIEGNNLQSLTPSQSARIIGYVPQSHIPSFPFPVRDVVVMGRSPHLGPLSSPTLADMQVADDAMDTVGIAHLADRPCTDISGGEYQLVLIARALTQMPRILLLDEPTSHLDLGNQMKILRTIACLSEQGLTILMATHFPDHAFLLSGRVGVMMRQGLTRIGKAETVITEDTMKEAYDARVSIMTIPGNDGRKICVPLLS</sequence>
<dbReference type="EC" id="7.6.2.8" evidence="6"/>
<evidence type="ECO:0000256" key="2">
    <source>
        <dbReference type="ARBA" id="ARBA00022741"/>
    </source>
</evidence>
<evidence type="ECO:0000256" key="4">
    <source>
        <dbReference type="ARBA" id="ARBA00050590"/>
    </source>
</evidence>
<dbReference type="AlphaFoldDB" id="A0A8E7AXN5"/>
<evidence type="ECO:0000313" key="10">
    <source>
        <dbReference type="EMBL" id="QVV88159.1"/>
    </source>
</evidence>
<dbReference type="Gene3D" id="3.40.50.300">
    <property type="entry name" value="P-loop containing nucleotide triphosphate hydrolases"/>
    <property type="match status" value="1"/>
</dbReference>
<evidence type="ECO:0000256" key="7">
    <source>
        <dbReference type="ARBA" id="ARBA00073649"/>
    </source>
</evidence>
<comment type="function">
    <text evidence="5">Required for corrinoid utilization. Probably part of the ABC transporter complex BtuCDF involved in cobalamin (vitamin B12) import. Probably responsible for energy coupling to the transport system.</text>
</comment>
<protein>
    <recommendedName>
        <fullName evidence="7">Cobalamin import ATP-binding protein BtuD</fullName>
        <ecNumber evidence="6">7.6.2.8</ecNumber>
    </recommendedName>
    <alternativeName>
        <fullName evidence="8">Vitamin B12-transporting ATPase</fullName>
    </alternativeName>
</protein>
<keyword evidence="3 10" id="KW-0067">ATP-binding</keyword>
<evidence type="ECO:0000313" key="11">
    <source>
        <dbReference type="Proteomes" id="UP000680656"/>
    </source>
</evidence>
<name>A0A8E7AXN5_9EURY</name>
<proteinExistence type="predicted"/>
<evidence type="ECO:0000256" key="3">
    <source>
        <dbReference type="ARBA" id="ARBA00022840"/>
    </source>
</evidence>